<dbReference type="RefSeq" id="WP_103459152.1">
    <property type="nucleotide sequence ID" value="NZ_PPXD01000001.1"/>
</dbReference>
<gene>
    <name evidence="1" type="ORF">C3B61_00360</name>
</gene>
<evidence type="ECO:0000313" key="1">
    <source>
        <dbReference type="EMBL" id="POH70109.1"/>
    </source>
</evidence>
<dbReference type="EMBL" id="PPXD01000001">
    <property type="protein sequence ID" value="POH70109.1"/>
    <property type="molecule type" value="Genomic_DNA"/>
</dbReference>
<sequence>MTRKVVSPDQTFSIILPGTWAVIPLQDEVAMTKRIVALVKKQVGGGDRAARLRRQTRDEFVKTAQQARDAGAISFALSMELLPGVPFPAAMITTVETWPISASADLDPADRLRAMVPDAVVLEQRSGLVARQAESARQRVGEETVPSLRATYWLPRPQTDDLLRITISAPMVDDADLFTELFDAIVDSITWKAETL</sequence>
<accession>A0A2S3ZMG6</accession>
<dbReference type="Proteomes" id="UP000237340">
    <property type="component" value="Unassembled WGS sequence"/>
</dbReference>
<protein>
    <submittedName>
        <fullName evidence="1">Uncharacterized protein</fullName>
    </submittedName>
</protein>
<evidence type="ECO:0000313" key="2">
    <source>
        <dbReference type="Proteomes" id="UP000237340"/>
    </source>
</evidence>
<dbReference type="AlphaFoldDB" id="A0A2S3ZMG6"/>
<proteinExistence type="predicted"/>
<keyword evidence="2" id="KW-1185">Reference proteome</keyword>
<comment type="caution">
    <text evidence="1">The sequence shown here is derived from an EMBL/GenBank/DDBJ whole genome shotgun (WGS) entry which is preliminary data.</text>
</comment>
<reference evidence="1 2" key="1">
    <citation type="submission" date="2018-01" db="EMBL/GenBank/DDBJ databases">
        <title>Cryobacterium sp. nov., from glaciers in China.</title>
        <authorList>
            <person name="Liu Q."/>
            <person name="Xin Y.-H."/>
        </authorList>
    </citation>
    <scope>NUCLEOTIDE SEQUENCE [LARGE SCALE GENOMIC DNA]</scope>
    <source>
        <strain evidence="1 2">TMN-42</strain>
    </source>
</reference>
<organism evidence="1 2">
    <name type="scientific">Cryobacterium zongtaii</name>
    <dbReference type="NCBI Taxonomy" id="1259217"/>
    <lineage>
        <taxon>Bacteria</taxon>
        <taxon>Bacillati</taxon>
        <taxon>Actinomycetota</taxon>
        <taxon>Actinomycetes</taxon>
        <taxon>Micrococcales</taxon>
        <taxon>Microbacteriaceae</taxon>
        <taxon>Cryobacterium</taxon>
    </lineage>
</organism>
<name>A0A2S3ZMG6_9MICO</name>